<dbReference type="PANTHER" id="PTHR43747">
    <property type="entry name" value="FAD-BINDING PROTEIN"/>
    <property type="match status" value="1"/>
</dbReference>
<dbReference type="Pfam" id="PF04820">
    <property type="entry name" value="Trp_halogenase"/>
    <property type="match status" value="2"/>
</dbReference>
<gene>
    <name evidence="1" type="ORF">CfE428DRAFT_5041</name>
</gene>
<accession>B4D801</accession>
<dbReference type="Proteomes" id="UP000005824">
    <property type="component" value="Unassembled WGS sequence"/>
</dbReference>
<dbReference type="STRING" id="497964.CfE428DRAFT_5041"/>
<dbReference type="AlphaFoldDB" id="B4D801"/>
<dbReference type="SUPFAM" id="SSF51905">
    <property type="entry name" value="FAD/NAD(P)-binding domain"/>
    <property type="match status" value="1"/>
</dbReference>
<keyword evidence="2" id="KW-1185">Reference proteome</keyword>
<evidence type="ECO:0000313" key="1">
    <source>
        <dbReference type="EMBL" id="EDY17524.1"/>
    </source>
</evidence>
<dbReference type="eggNOG" id="COG0644">
    <property type="taxonomic scope" value="Bacteria"/>
</dbReference>
<name>B4D801_9BACT</name>
<sequence length="430" mass="48453">MPSEFSLAMNMSNQYEVIIIGAGPAGTTTAALLAEKGRRVLVLEKEKFPRYHVGESLMPYCWFTLNRLGLVEEMNHIAYTKKYSVQFVTQDGRQSAPFYFFQHYDHPSSTTWQVERADFDLMLLKNARAKGAEVRELTPVTRLLKDESGKVIGVEARDENGATHEFYAPMTVDCSGREQISIARDGWRVKDAKLNKIAIWTYFRGAKRDPGIDEGNTTVAYVEGRGWFWYIPLKNDTVSVGIVAEKDYLFSESKDPAKIMQREIERNAWIKEHLSMGEQFGEYFVTSEFSYRSKYCAADGLLLAGDAFAFLDPVFSSGVFLALKSGEMAADAVDAALTTGDFSGSQFVEYGETLCRGMENMRKLVYAFYDPNFSFGRMLKAYPEHRGLLTDSLIGHLFDPDFSQLYASMQEFVTLPEPLSHGRAPENAAA</sequence>
<dbReference type="InParanoid" id="B4D801"/>
<dbReference type="PANTHER" id="PTHR43747:SF1">
    <property type="entry name" value="SLR1998 PROTEIN"/>
    <property type="match status" value="1"/>
</dbReference>
<dbReference type="PRINTS" id="PR00420">
    <property type="entry name" value="RNGMNOXGNASE"/>
</dbReference>
<dbReference type="Gene3D" id="3.50.50.60">
    <property type="entry name" value="FAD/NAD(P)-binding domain"/>
    <property type="match status" value="1"/>
</dbReference>
<proteinExistence type="predicted"/>
<dbReference type="InterPro" id="IPR006905">
    <property type="entry name" value="Flavin_halogenase"/>
</dbReference>
<dbReference type="GO" id="GO:0004497">
    <property type="term" value="F:monooxygenase activity"/>
    <property type="evidence" value="ECO:0007669"/>
    <property type="project" value="InterPro"/>
</dbReference>
<dbReference type="SMR" id="B4D801"/>
<reference evidence="1 2" key="1">
    <citation type="journal article" date="2011" name="J. Bacteriol.">
        <title>Genome sequence of Chthoniobacter flavus Ellin428, an aerobic heterotrophic soil bacterium.</title>
        <authorList>
            <person name="Kant R."/>
            <person name="van Passel M.W."/>
            <person name="Palva A."/>
            <person name="Lucas S."/>
            <person name="Lapidus A."/>
            <person name="Glavina Del Rio T."/>
            <person name="Dalin E."/>
            <person name="Tice H."/>
            <person name="Bruce D."/>
            <person name="Goodwin L."/>
            <person name="Pitluck S."/>
            <person name="Larimer F.W."/>
            <person name="Land M.L."/>
            <person name="Hauser L."/>
            <person name="Sangwan P."/>
            <person name="de Vos W.M."/>
            <person name="Janssen P.H."/>
            <person name="Smidt H."/>
        </authorList>
    </citation>
    <scope>NUCLEOTIDE SEQUENCE [LARGE SCALE GENOMIC DNA]</scope>
    <source>
        <strain evidence="1 2">Ellin428</strain>
    </source>
</reference>
<dbReference type="InterPro" id="IPR050816">
    <property type="entry name" value="Flavin-dep_Halogenase_NPB"/>
</dbReference>
<comment type="caution">
    <text evidence="1">The sequence shown here is derived from an EMBL/GenBank/DDBJ whole genome shotgun (WGS) entry which is preliminary data.</text>
</comment>
<organism evidence="1 2">
    <name type="scientific">Chthoniobacter flavus Ellin428</name>
    <dbReference type="NCBI Taxonomy" id="497964"/>
    <lineage>
        <taxon>Bacteria</taxon>
        <taxon>Pseudomonadati</taxon>
        <taxon>Verrucomicrobiota</taxon>
        <taxon>Spartobacteria</taxon>
        <taxon>Chthoniobacterales</taxon>
        <taxon>Chthoniobacteraceae</taxon>
        <taxon>Chthoniobacter</taxon>
    </lineage>
</organism>
<dbReference type="FunCoup" id="B4D801">
    <property type="interactions" value="562"/>
</dbReference>
<dbReference type="EMBL" id="ABVL01000019">
    <property type="protein sequence ID" value="EDY17524.1"/>
    <property type="molecule type" value="Genomic_DNA"/>
</dbReference>
<dbReference type="InterPro" id="IPR036188">
    <property type="entry name" value="FAD/NAD-bd_sf"/>
</dbReference>
<protein>
    <submittedName>
        <fullName evidence="1">Tryptophan halogenase</fullName>
    </submittedName>
</protein>
<evidence type="ECO:0000313" key="2">
    <source>
        <dbReference type="Proteomes" id="UP000005824"/>
    </source>
</evidence>